<comment type="caution">
    <text evidence="9">The sequence shown here is derived from an EMBL/GenBank/DDBJ whole genome shotgun (WGS) entry which is preliminary data.</text>
</comment>
<dbReference type="AlphaFoldDB" id="A0A174TNF7"/>
<organism evidence="9 10">
    <name type="scientific">Flavonifractor plautii</name>
    <name type="common">Fusobacterium plautii</name>
    <dbReference type="NCBI Taxonomy" id="292800"/>
    <lineage>
        <taxon>Bacteria</taxon>
        <taxon>Bacillati</taxon>
        <taxon>Bacillota</taxon>
        <taxon>Clostridia</taxon>
        <taxon>Eubacteriales</taxon>
        <taxon>Oscillospiraceae</taxon>
        <taxon>Flavonifractor</taxon>
    </lineage>
</organism>
<name>A0A174TNF7_FLAPL</name>
<dbReference type="EMBL" id="WKPO01000005">
    <property type="protein sequence ID" value="MSB48165.1"/>
    <property type="molecule type" value="Genomic_DNA"/>
</dbReference>
<dbReference type="PANTHER" id="PTHR43133">
    <property type="entry name" value="RNA POLYMERASE ECF-TYPE SIGMA FACTO"/>
    <property type="match status" value="1"/>
</dbReference>
<evidence type="ECO:0000256" key="4">
    <source>
        <dbReference type="ARBA" id="ARBA00023163"/>
    </source>
</evidence>
<sequence length="169" mass="20198">MQLQFSHPSISDSEFVERIEQKKASFYRVAFGYTRNEDDALEVVQEAVCKAYTAKWRLRDPERFYPWFYRILTNTAPLSFLRRRPPQGAVQEAWDALPAEDGEERWADSLWLREELGRLDDRSRTVILLKFYEDMTFREIAQVLRKPESTVKSDYYRGMNQLKERTTQI</sequence>
<feature type="domain" description="RNA polymerase sigma factor 70 region 4 type 2" evidence="6">
    <location>
        <begin position="110"/>
        <end position="162"/>
    </location>
</feature>
<dbReference type="Gene3D" id="1.10.10.10">
    <property type="entry name" value="Winged helix-like DNA-binding domain superfamily/Winged helix DNA-binding domain"/>
    <property type="match status" value="1"/>
</dbReference>
<dbReference type="InterPro" id="IPR007627">
    <property type="entry name" value="RNA_pol_sigma70_r2"/>
</dbReference>
<dbReference type="Pfam" id="PF04542">
    <property type="entry name" value="Sigma70_r2"/>
    <property type="match status" value="1"/>
</dbReference>
<dbReference type="Proteomes" id="UP000434475">
    <property type="component" value="Unassembled WGS sequence"/>
</dbReference>
<dbReference type="EMBL" id="JAQLWO010000016">
    <property type="protein sequence ID" value="MDB7907150.1"/>
    <property type="molecule type" value="Genomic_DNA"/>
</dbReference>
<evidence type="ECO:0000259" key="6">
    <source>
        <dbReference type="Pfam" id="PF08281"/>
    </source>
</evidence>
<gene>
    <name evidence="9" type="ORF">GKE90_05535</name>
    <name evidence="8" type="ORF">GKE97_21555</name>
    <name evidence="7" type="ORF">PND83_14290</name>
</gene>
<dbReference type="InterPro" id="IPR014284">
    <property type="entry name" value="RNA_pol_sigma-70_dom"/>
</dbReference>
<dbReference type="NCBIfam" id="TIGR02937">
    <property type="entry name" value="sigma70-ECF"/>
    <property type="match status" value="1"/>
</dbReference>
<dbReference type="PANTHER" id="PTHR43133:SF60">
    <property type="entry name" value="RNA POLYMERASE SIGMA FACTOR SIGV"/>
    <property type="match status" value="1"/>
</dbReference>
<dbReference type="InterPro" id="IPR036388">
    <property type="entry name" value="WH-like_DNA-bd_sf"/>
</dbReference>
<dbReference type="CDD" id="cd06171">
    <property type="entry name" value="Sigma70_r4"/>
    <property type="match status" value="1"/>
</dbReference>
<dbReference type="Gene3D" id="1.10.1740.10">
    <property type="match status" value="1"/>
</dbReference>
<dbReference type="InterPro" id="IPR013324">
    <property type="entry name" value="RNA_pol_sigma_r3/r4-like"/>
</dbReference>
<reference evidence="7" key="2">
    <citation type="submission" date="2023-01" db="EMBL/GenBank/DDBJ databases">
        <title>Human gut microbiome strain richness.</title>
        <authorList>
            <person name="Chen-Liaw A."/>
        </authorList>
    </citation>
    <scope>NUCLEOTIDE SEQUENCE</scope>
    <source>
        <strain evidence="7">2225st1_A6_2225SCRN_200828</strain>
    </source>
</reference>
<dbReference type="GO" id="GO:0003677">
    <property type="term" value="F:DNA binding"/>
    <property type="evidence" value="ECO:0007669"/>
    <property type="project" value="InterPro"/>
</dbReference>
<feature type="domain" description="RNA polymerase sigma-70 region 2" evidence="5">
    <location>
        <begin position="26"/>
        <end position="76"/>
    </location>
</feature>
<reference evidence="10 11" key="1">
    <citation type="journal article" date="2019" name="Nat. Med.">
        <title>A library of human gut bacterial isolates paired with longitudinal multiomics data enables mechanistic microbiome research.</title>
        <authorList>
            <person name="Poyet M."/>
            <person name="Groussin M."/>
            <person name="Gibbons S.M."/>
            <person name="Avila-Pacheco J."/>
            <person name="Jiang X."/>
            <person name="Kearney S.M."/>
            <person name="Perrotta A.R."/>
            <person name="Berdy B."/>
            <person name="Zhao S."/>
            <person name="Lieberman T.D."/>
            <person name="Swanson P.K."/>
            <person name="Smith M."/>
            <person name="Roesemann S."/>
            <person name="Alexander J.E."/>
            <person name="Rich S.A."/>
            <person name="Livny J."/>
            <person name="Vlamakis H."/>
            <person name="Clish C."/>
            <person name="Bullock K."/>
            <person name="Deik A."/>
            <person name="Scott J."/>
            <person name="Pierce K.A."/>
            <person name="Xavier R.J."/>
            <person name="Alm E.J."/>
        </authorList>
    </citation>
    <scope>NUCLEOTIDE SEQUENCE [LARGE SCALE GENOMIC DNA]</scope>
    <source>
        <strain evidence="8 11">BIOML-A2</strain>
        <strain evidence="9 10">BIOML-A5</strain>
    </source>
</reference>
<evidence type="ECO:0000256" key="2">
    <source>
        <dbReference type="ARBA" id="ARBA00023015"/>
    </source>
</evidence>
<evidence type="ECO:0000313" key="11">
    <source>
        <dbReference type="Proteomes" id="UP000434475"/>
    </source>
</evidence>
<dbReference type="InterPro" id="IPR013249">
    <property type="entry name" value="RNA_pol_sigma70_r4_t2"/>
</dbReference>
<comment type="similarity">
    <text evidence="1">Belongs to the sigma-70 factor family. ECF subfamily.</text>
</comment>
<evidence type="ECO:0000313" key="10">
    <source>
        <dbReference type="Proteomes" id="UP000429811"/>
    </source>
</evidence>
<dbReference type="SUPFAM" id="SSF88946">
    <property type="entry name" value="Sigma2 domain of RNA polymerase sigma factors"/>
    <property type="match status" value="1"/>
</dbReference>
<evidence type="ECO:0000313" key="9">
    <source>
        <dbReference type="EMBL" id="MSB48165.1"/>
    </source>
</evidence>
<dbReference type="Proteomes" id="UP000429811">
    <property type="component" value="Unassembled WGS sequence"/>
</dbReference>
<dbReference type="SUPFAM" id="SSF88659">
    <property type="entry name" value="Sigma3 and sigma4 domains of RNA polymerase sigma factors"/>
    <property type="match status" value="1"/>
</dbReference>
<dbReference type="EMBL" id="WKPR01000032">
    <property type="protein sequence ID" value="MSB22066.1"/>
    <property type="molecule type" value="Genomic_DNA"/>
</dbReference>
<dbReference type="RefSeq" id="WP_009260910.1">
    <property type="nucleotide sequence ID" value="NZ_BAABXT010000001.1"/>
</dbReference>
<dbReference type="GO" id="GO:0016987">
    <property type="term" value="F:sigma factor activity"/>
    <property type="evidence" value="ECO:0007669"/>
    <property type="project" value="UniProtKB-KW"/>
</dbReference>
<dbReference type="Proteomes" id="UP001211006">
    <property type="component" value="Unassembled WGS sequence"/>
</dbReference>
<evidence type="ECO:0000256" key="3">
    <source>
        <dbReference type="ARBA" id="ARBA00023082"/>
    </source>
</evidence>
<evidence type="ECO:0000256" key="1">
    <source>
        <dbReference type="ARBA" id="ARBA00010641"/>
    </source>
</evidence>
<keyword evidence="4" id="KW-0804">Transcription</keyword>
<dbReference type="GO" id="GO:0006352">
    <property type="term" value="P:DNA-templated transcription initiation"/>
    <property type="evidence" value="ECO:0007669"/>
    <property type="project" value="InterPro"/>
</dbReference>
<dbReference type="InterPro" id="IPR039425">
    <property type="entry name" value="RNA_pol_sigma-70-like"/>
</dbReference>
<keyword evidence="3" id="KW-0731">Sigma factor</keyword>
<proteinExistence type="inferred from homology"/>
<accession>A0A174TNF7</accession>
<keyword evidence="2" id="KW-0805">Transcription regulation</keyword>
<protein>
    <submittedName>
        <fullName evidence="9">Sigma-70 family RNA polymerase sigma factor</fullName>
    </submittedName>
</protein>
<dbReference type="InterPro" id="IPR013325">
    <property type="entry name" value="RNA_pol_sigma_r2"/>
</dbReference>
<evidence type="ECO:0000313" key="7">
    <source>
        <dbReference type="EMBL" id="MDB7907150.1"/>
    </source>
</evidence>
<evidence type="ECO:0000313" key="8">
    <source>
        <dbReference type="EMBL" id="MSB22066.1"/>
    </source>
</evidence>
<evidence type="ECO:0000259" key="5">
    <source>
        <dbReference type="Pfam" id="PF04542"/>
    </source>
</evidence>
<dbReference type="Pfam" id="PF08281">
    <property type="entry name" value="Sigma70_r4_2"/>
    <property type="match status" value="1"/>
</dbReference>